<dbReference type="InterPro" id="IPR013103">
    <property type="entry name" value="RVT_2"/>
</dbReference>
<evidence type="ECO:0000256" key="1">
    <source>
        <dbReference type="SAM" id="MobiDB-lite"/>
    </source>
</evidence>
<sequence>MAEPTDSTQAEETPLEQSSESDSTTSSRSPTIHSPQAKNIFPLGVPPPPHNIVLISSHPMQTRTRIGTHTGHVQTNFRNNPQAMIAATQVPCPPNTNVVGSKWVFKTKLNPDGSVERFKARLVAKGFSQVPRVDFGETFSPILKPTTLRLVLALATTLSWPLQQLDVKNAFIHGYLKETVYMSQPPGFVNSQYPDYGTILLLLYVDDIVLAASNATLMQNIIDRLSMDFAIKDLGTLHYFLGIEVTPFSGGIFLSQMKYARDILLRASMLEASSISTPSAIKENNTSVDGNIVDATAYRSIVGTLQYLIVTRIDITLFE</sequence>
<evidence type="ECO:0000313" key="3">
    <source>
        <dbReference type="EMBL" id="CAD1831231.1"/>
    </source>
</evidence>
<accession>A0A6V7PK71</accession>
<proteinExistence type="predicted"/>
<reference evidence="3" key="1">
    <citation type="submission" date="2020-07" db="EMBL/GenBank/DDBJ databases">
        <authorList>
            <person name="Lin J."/>
        </authorList>
    </citation>
    <scope>NUCLEOTIDE SEQUENCE</scope>
</reference>
<feature type="compositionally biased region" description="Polar residues" evidence="1">
    <location>
        <begin position="1"/>
        <end position="17"/>
    </location>
</feature>
<feature type="domain" description="Reverse transcriptase Ty1/copia-type" evidence="2">
    <location>
        <begin position="197"/>
        <end position="278"/>
    </location>
</feature>
<organism evidence="3">
    <name type="scientific">Ananas comosus var. bracteatus</name>
    <name type="common">red pineapple</name>
    <dbReference type="NCBI Taxonomy" id="296719"/>
    <lineage>
        <taxon>Eukaryota</taxon>
        <taxon>Viridiplantae</taxon>
        <taxon>Streptophyta</taxon>
        <taxon>Embryophyta</taxon>
        <taxon>Tracheophyta</taxon>
        <taxon>Spermatophyta</taxon>
        <taxon>Magnoliopsida</taxon>
        <taxon>Liliopsida</taxon>
        <taxon>Poales</taxon>
        <taxon>Bromeliaceae</taxon>
        <taxon>Bromelioideae</taxon>
        <taxon>Ananas</taxon>
    </lineage>
</organism>
<dbReference type="Pfam" id="PF07727">
    <property type="entry name" value="RVT_2"/>
    <property type="match status" value="2"/>
</dbReference>
<protein>
    <recommendedName>
        <fullName evidence="2">Reverse transcriptase Ty1/copia-type domain-containing protein</fullName>
    </recommendedName>
</protein>
<evidence type="ECO:0000259" key="2">
    <source>
        <dbReference type="Pfam" id="PF07727"/>
    </source>
</evidence>
<gene>
    <name evidence="3" type="ORF">CB5_LOCUS14442</name>
</gene>
<dbReference type="AlphaFoldDB" id="A0A6V7PK71"/>
<dbReference type="SUPFAM" id="SSF56672">
    <property type="entry name" value="DNA/RNA polymerases"/>
    <property type="match status" value="1"/>
</dbReference>
<dbReference type="InterPro" id="IPR043502">
    <property type="entry name" value="DNA/RNA_pol_sf"/>
</dbReference>
<name>A0A6V7PK71_ANACO</name>
<feature type="region of interest" description="Disordered" evidence="1">
    <location>
        <begin position="1"/>
        <end position="40"/>
    </location>
</feature>
<dbReference type="EMBL" id="LR862149">
    <property type="protein sequence ID" value="CAD1831231.1"/>
    <property type="molecule type" value="Genomic_DNA"/>
</dbReference>
<feature type="compositionally biased region" description="Low complexity" evidence="1">
    <location>
        <begin position="18"/>
        <end position="31"/>
    </location>
</feature>
<feature type="domain" description="Reverse transcriptase Ty1/copia-type" evidence="2">
    <location>
        <begin position="90"/>
        <end position="191"/>
    </location>
</feature>